<comment type="caution">
    <text evidence="9">The sequence shown here is derived from an EMBL/GenBank/DDBJ whole genome shotgun (WGS) entry which is preliminary data.</text>
</comment>
<feature type="domain" description="JmjC" evidence="8">
    <location>
        <begin position="512"/>
        <end position="829"/>
    </location>
</feature>
<feature type="domain" description="RING-type" evidence="7">
    <location>
        <begin position="83"/>
        <end position="130"/>
    </location>
</feature>
<dbReference type="GO" id="GO:0000785">
    <property type="term" value="C:chromatin"/>
    <property type="evidence" value="ECO:0007669"/>
    <property type="project" value="TreeGrafter"/>
</dbReference>
<evidence type="ECO:0000259" key="8">
    <source>
        <dbReference type="PROSITE" id="PS51184"/>
    </source>
</evidence>
<keyword evidence="4" id="KW-0539">Nucleus</keyword>
<evidence type="ECO:0000313" key="9">
    <source>
        <dbReference type="EMBL" id="MCL7045696.1"/>
    </source>
</evidence>
<sequence>MAEERSLRDRTKKISYAGLDELDDDDAEEISKTTRKRSQASSSSSANKKVCSDDQVKKGKSEEQGRKKRGEMVDGQRVESNNCHQCQRNDRGACIQCRSCNRKRYCVRCLDKWYPDLEEALIAEACPFCRGICYCKACLRHCDKSMEEEVKPDSESKVHYSKILLRSLLPLLKKIVQEQDMEKQIQATSQGLSISDVVIDNVDCHDVRVYCDICHTSIFDLHRRCSNCGLFDLCLTCCAEIRKGRVPGGVEVQIFEYVDRGKAYMHGEHLPSEAKKHKPVPGIPDKKGGSKKASKWNLSNDVDISCTTCGELLELVSIMGKNCLPSLVRSAEAIIEKYEHSDDPSHSQQFSSLNSADHQCNDKSLLRRAAYREDEGDNFLFCPEATRNHRDLEHFQKHWSRGEPVIVRGVDKLSSGLRWDPTALKKAIHEKTNSKKGDYKSFKAVNCLDLTEAEVEISKFFKGYSKGRKDASLWPEMLKLKDWPPSDLFEERLGRHCQEFIRTLPFQYYTNPNCGFRNLATKLPEDSLKPDLGPKTYIAYGHKEELGRGDSVTKLHCDMSDAVNILSHAEEVSLVNKKQLDAMKSLRKKHLAQDELELKGYNAKHLPSDKSIRKAVGNALIIDSKSLGKEPCSVKCIPEPVAGDLLAVANSKVPDEKASSGECINERVGAESLPVATLKVYTRRPKKMDAGISPCSDKCIPEIKVYKRRPKINRGALWDIFRREDVPKLQEYLCKHHGEFRHTFCSPVEQVIHPIHDQSFYLTFEHKRKLKEEFGIEPWTFEQSVNEAVIIPAGCPHQVRNLKSCTKVAVDFVSLENVPICIQLTEEFRRLPFEHRAKEDKLEVKKMAIYAAKEASRVSIYGLSMKS</sequence>
<dbReference type="GO" id="GO:0000118">
    <property type="term" value="C:histone deacetylase complex"/>
    <property type="evidence" value="ECO:0007669"/>
    <property type="project" value="TreeGrafter"/>
</dbReference>
<evidence type="ECO:0000259" key="7">
    <source>
        <dbReference type="PROSITE" id="PS50089"/>
    </source>
</evidence>
<evidence type="ECO:0000256" key="1">
    <source>
        <dbReference type="ARBA" id="ARBA00004123"/>
    </source>
</evidence>
<dbReference type="InterPro" id="IPR045109">
    <property type="entry name" value="LSDs-like"/>
</dbReference>
<keyword evidence="3" id="KW-0479">Metal-binding</keyword>
<dbReference type="GO" id="GO:0006357">
    <property type="term" value="P:regulation of transcription by RNA polymerase II"/>
    <property type="evidence" value="ECO:0007669"/>
    <property type="project" value="TreeGrafter"/>
</dbReference>
<dbReference type="Pfam" id="PF02373">
    <property type="entry name" value="JmjC"/>
    <property type="match status" value="1"/>
</dbReference>
<dbReference type="SUPFAM" id="SSF51197">
    <property type="entry name" value="Clavaminate synthase-like"/>
    <property type="match status" value="1"/>
</dbReference>
<dbReference type="EMBL" id="JAJJMA010272582">
    <property type="protein sequence ID" value="MCL7045696.1"/>
    <property type="molecule type" value="Genomic_DNA"/>
</dbReference>
<evidence type="ECO:0000313" key="10">
    <source>
        <dbReference type="Proteomes" id="UP001177140"/>
    </source>
</evidence>
<feature type="compositionally biased region" description="Basic and acidic residues" evidence="6">
    <location>
        <begin position="50"/>
        <end position="74"/>
    </location>
</feature>
<evidence type="ECO:0000256" key="4">
    <source>
        <dbReference type="ARBA" id="ARBA00023242"/>
    </source>
</evidence>
<feature type="region of interest" description="Disordered" evidence="6">
    <location>
        <begin position="272"/>
        <end position="294"/>
    </location>
</feature>
<dbReference type="GO" id="GO:0008270">
    <property type="term" value="F:zinc ion binding"/>
    <property type="evidence" value="ECO:0007669"/>
    <property type="project" value="UniProtKB-KW"/>
</dbReference>
<protein>
    <recommendedName>
        <fullName evidence="11">Transcription factor jumonji domain-containing protein</fullName>
    </recommendedName>
</protein>
<dbReference type="Proteomes" id="UP001177140">
    <property type="component" value="Unassembled WGS sequence"/>
</dbReference>
<dbReference type="PROSITE" id="PS50089">
    <property type="entry name" value="ZF_RING_2"/>
    <property type="match status" value="1"/>
</dbReference>
<keyword evidence="5" id="KW-0863">Zinc-finger</keyword>
<dbReference type="InterPro" id="IPR001841">
    <property type="entry name" value="Znf_RING"/>
</dbReference>
<proteinExistence type="inferred from homology"/>
<evidence type="ECO:0000256" key="6">
    <source>
        <dbReference type="SAM" id="MobiDB-lite"/>
    </source>
</evidence>
<dbReference type="AlphaFoldDB" id="A0AA41VQN3"/>
<keyword evidence="5" id="KW-0862">Zinc</keyword>
<name>A0AA41VQN3_PAPNU</name>
<dbReference type="GO" id="GO:0032454">
    <property type="term" value="F:histone H3K9 demethylase activity"/>
    <property type="evidence" value="ECO:0007669"/>
    <property type="project" value="InterPro"/>
</dbReference>
<dbReference type="InterPro" id="IPR003347">
    <property type="entry name" value="JmjC_dom"/>
</dbReference>
<dbReference type="PANTHER" id="PTHR12549:SF66">
    <property type="entry name" value="JMJC DOMAIN-CONTAINING PROTEIN"/>
    <property type="match status" value="1"/>
</dbReference>
<dbReference type="Gene3D" id="2.60.120.650">
    <property type="entry name" value="Cupin"/>
    <property type="match status" value="1"/>
</dbReference>
<accession>A0AA41VQN3</accession>
<dbReference type="GO" id="GO:0031490">
    <property type="term" value="F:chromatin DNA binding"/>
    <property type="evidence" value="ECO:0007669"/>
    <property type="project" value="TreeGrafter"/>
</dbReference>
<evidence type="ECO:0008006" key="11">
    <source>
        <dbReference type="Google" id="ProtNLM"/>
    </source>
</evidence>
<dbReference type="PANTHER" id="PTHR12549">
    <property type="entry name" value="JMJC DOMAIN-CONTAINING HISTONE DEMETHYLATION PROTEIN"/>
    <property type="match status" value="1"/>
</dbReference>
<reference evidence="9" key="1">
    <citation type="submission" date="2022-03" db="EMBL/GenBank/DDBJ databases">
        <title>A functionally conserved STORR gene fusion in Papaver species that diverged 16.8 million years ago.</title>
        <authorList>
            <person name="Catania T."/>
        </authorList>
    </citation>
    <scope>NUCLEOTIDE SEQUENCE</scope>
    <source>
        <strain evidence="9">S-191538</strain>
    </source>
</reference>
<comment type="subcellular location">
    <subcellularLocation>
        <location evidence="1">Nucleus</location>
    </subcellularLocation>
</comment>
<keyword evidence="10" id="KW-1185">Reference proteome</keyword>
<organism evidence="9 10">
    <name type="scientific">Papaver nudicaule</name>
    <name type="common">Iceland poppy</name>
    <dbReference type="NCBI Taxonomy" id="74823"/>
    <lineage>
        <taxon>Eukaryota</taxon>
        <taxon>Viridiplantae</taxon>
        <taxon>Streptophyta</taxon>
        <taxon>Embryophyta</taxon>
        <taxon>Tracheophyta</taxon>
        <taxon>Spermatophyta</taxon>
        <taxon>Magnoliopsida</taxon>
        <taxon>Ranunculales</taxon>
        <taxon>Papaveraceae</taxon>
        <taxon>Papaveroideae</taxon>
        <taxon>Papaver</taxon>
    </lineage>
</organism>
<evidence type="ECO:0000256" key="3">
    <source>
        <dbReference type="ARBA" id="ARBA00022723"/>
    </source>
</evidence>
<dbReference type="PROSITE" id="PS51184">
    <property type="entry name" value="JMJC"/>
    <property type="match status" value="1"/>
</dbReference>
<evidence type="ECO:0000256" key="5">
    <source>
        <dbReference type="PROSITE-ProRule" id="PRU00175"/>
    </source>
</evidence>
<feature type="region of interest" description="Disordered" evidence="6">
    <location>
        <begin position="1"/>
        <end position="74"/>
    </location>
</feature>
<dbReference type="GO" id="GO:0003712">
    <property type="term" value="F:transcription coregulator activity"/>
    <property type="evidence" value="ECO:0007669"/>
    <property type="project" value="TreeGrafter"/>
</dbReference>
<gene>
    <name evidence="9" type="ORF">MKW94_015752</name>
</gene>
<dbReference type="SMART" id="SM00558">
    <property type="entry name" value="JmjC"/>
    <property type="match status" value="1"/>
</dbReference>
<evidence type="ECO:0000256" key="2">
    <source>
        <dbReference type="ARBA" id="ARBA00006801"/>
    </source>
</evidence>
<comment type="similarity">
    <text evidence="2">Belongs to the JARID1 histone demethylase family.</text>
</comment>